<gene>
    <name evidence="1" type="ORF">LCGC14_0282240</name>
</gene>
<accession>A0A0F9TVI9</accession>
<sequence>MLLKLSLYWVKPHSKPLLAVAAASEHHAASLFKVHQHSIRRNGGKWSGLQDGELPQPMSEVLVYAMRRPGHVFRFEGIWRRICRKTTINLHNGSDCNGISVCQQSLASPKAMGVRTLSLNVDERNKFESLGGARWLRDEIAKANVTEEAIAPSRQQAGTYKPMSLRISSADWDKFQQLGGKTWLLVKMVNSKVCIPLD</sequence>
<dbReference type="AlphaFoldDB" id="A0A0F9TVI9"/>
<proteinExistence type="predicted"/>
<organism evidence="1">
    <name type="scientific">marine sediment metagenome</name>
    <dbReference type="NCBI Taxonomy" id="412755"/>
    <lineage>
        <taxon>unclassified sequences</taxon>
        <taxon>metagenomes</taxon>
        <taxon>ecological metagenomes</taxon>
    </lineage>
</organism>
<comment type="caution">
    <text evidence="1">The sequence shown here is derived from an EMBL/GenBank/DDBJ whole genome shotgun (WGS) entry which is preliminary data.</text>
</comment>
<reference evidence="1" key="1">
    <citation type="journal article" date="2015" name="Nature">
        <title>Complex archaea that bridge the gap between prokaryotes and eukaryotes.</title>
        <authorList>
            <person name="Spang A."/>
            <person name="Saw J.H."/>
            <person name="Jorgensen S.L."/>
            <person name="Zaremba-Niedzwiedzka K."/>
            <person name="Martijn J."/>
            <person name="Lind A.E."/>
            <person name="van Eijk R."/>
            <person name="Schleper C."/>
            <person name="Guy L."/>
            <person name="Ettema T.J."/>
        </authorList>
    </citation>
    <scope>NUCLEOTIDE SEQUENCE</scope>
</reference>
<protein>
    <submittedName>
        <fullName evidence="1">Uncharacterized protein</fullName>
    </submittedName>
</protein>
<name>A0A0F9TVI9_9ZZZZ</name>
<dbReference type="EMBL" id="LAZR01000163">
    <property type="protein sequence ID" value="KKN85055.1"/>
    <property type="molecule type" value="Genomic_DNA"/>
</dbReference>
<evidence type="ECO:0000313" key="1">
    <source>
        <dbReference type="EMBL" id="KKN85055.1"/>
    </source>
</evidence>